<dbReference type="EMBL" id="MU154575">
    <property type="protein sequence ID" value="KAF9494266.1"/>
    <property type="molecule type" value="Genomic_DNA"/>
</dbReference>
<reference evidence="2" key="1">
    <citation type="submission" date="2020-11" db="EMBL/GenBank/DDBJ databases">
        <authorList>
            <consortium name="DOE Joint Genome Institute"/>
            <person name="Ahrendt S."/>
            <person name="Riley R."/>
            <person name="Andreopoulos W."/>
            <person name="Labutti K."/>
            <person name="Pangilinan J."/>
            <person name="Ruiz-Duenas F.J."/>
            <person name="Barrasa J.M."/>
            <person name="Sanchez-Garcia M."/>
            <person name="Camarero S."/>
            <person name="Miyauchi S."/>
            <person name="Serrano A."/>
            <person name="Linde D."/>
            <person name="Babiker R."/>
            <person name="Drula E."/>
            <person name="Ayuso-Fernandez I."/>
            <person name="Pacheco R."/>
            <person name="Padilla G."/>
            <person name="Ferreira P."/>
            <person name="Barriuso J."/>
            <person name="Kellner H."/>
            <person name="Castanera R."/>
            <person name="Alfaro M."/>
            <person name="Ramirez L."/>
            <person name="Pisabarro A.G."/>
            <person name="Kuo A."/>
            <person name="Tritt A."/>
            <person name="Lipzen A."/>
            <person name="He G."/>
            <person name="Yan M."/>
            <person name="Ng V."/>
            <person name="Cullen D."/>
            <person name="Martin F."/>
            <person name="Rosso M.-N."/>
            <person name="Henrissat B."/>
            <person name="Hibbett D."/>
            <person name="Martinez A.T."/>
            <person name="Grigoriev I.V."/>
        </authorList>
    </citation>
    <scope>NUCLEOTIDE SEQUENCE</scope>
    <source>
        <strain evidence="2">ATCC 90797</strain>
    </source>
</reference>
<accession>A0A9P5ZYW7</accession>
<proteinExistence type="predicted"/>
<gene>
    <name evidence="2" type="ORF">BDN71DRAFT_1507825</name>
</gene>
<protein>
    <submittedName>
        <fullName evidence="2">Uncharacterized protein</fullName>
    </submittedName>
</protein>
<dbReference type="Proteomes" id="UP000807025">
    <property type="component" value="Unassembled WGS sequence"/>
</dbReference>
<organism evidence="2 3">
    <name type="scientific">Pleurotus eryngii</name>
    <name type="common">Boletus of the steppes</name>
    <dbReference type="NCBI Taxonomy" id="5323"/>
    <lineage>
        <taxon>Eukaryota</taxon>
        <taxon>Fungi</taxon>
        <taxon>Dikarya</taxon>
        <taxon>Basidiomycota</taxon>
        <taxon>Agaricomycotina</taxon>
        <taxon>Agaricomycetes</taxon>
        <taxon>Agaricomycetidae</taxon>
        <taxon>Agaricales</taxon>
        <taxon>Pleurotineae</taxon>
        <taxon>Pleurotaceae</taxon>
        <taxon>Pleurotus</taxon>
    </lineage>
</organism>
<feature type="compositionally biased region" description="Polar residues" evidence="1">
    <location>
        <begin position="290"/>
        <end position="299"/>
    </location>
</feature>
<comment type="caution">
    <text evidence="2">The sequence shown here is derived from an EMBL/GenBank/DDBJ whole genome shotgun (WGS) entry which is preliminary data.</text>
</comment>
<keyword evidence="3" id="KW-1185">Reference proteome</keyword>
<dbReference type="SUPFAM" id="SSF54534">
    <property type="entry name" value="FKBP-like"/>
    <property type="match status" value="1"/>
</dbReference>
<feature type="region of interest" description="Disordered" evidence="1">
    <location>
        <begin position="166"/>
        <end position="306"/>
    </location>
</feature>
<sequence>MTAPSQQLWIRCSDPNGDTTFTLEEDGWITSLQYYQKPLGTKPSLLYLRSEDEDGIPKGQDLGKLVPKKAEHLQLAVEMQAKRAYTIVNQGANPVVLHGYFDEANTLSTDNDHTTDLTEIASSSPNGPSISNVTEATAGPARSIGGASNNKRIPIKSVAKTTVTRANPTRSACQPSILIADKEKEGGAKGRCPAANKKAAEDSEGGKKATAKQKTDDWEGGKKATMKQDAEDSERRVKAVVKCKAEDSGDEMDGAAAAEPSFRLKKRRNVEETSAHSGSAANRKPCASKQAKTGATQCATPAKGTEADTRLVESLKEPKIEENQVGTGKEITMRSKVNVYYVLKIWNGATFMLFQSLTSSLPLMLITVGDSSDLFGLSQFLVVMRHDGKRLVYVPPDHVPEIGIVPSNTVLCLKVKLWEVCELSSDVAALAVESMHYSGATAQSILHCSEAKP</sequence>
<name>A0A9P5ZYW7_PLEER</name>
<dbReference type="GO" id="GO:0003755">
    <property type="term" value="F:peptidyl-prolyl cis-trans isomerase activity"/>
    <property type="evidence" value="ECO:0007669"/>
    <property type="project" value="InterPro"/>
</dbReference>
<evidence type="ECO:0000313" key="2">
    <source>
        <dbReference type="EMBL" id="KAF9494266.1"/>
    </source>
</evidence>
<evidence type="ECO:0000256" key="1">
    <source>
        <dbReference type="SAM" id="MobiDB-lite"/>
    </source>
</evidence>
<evidence type="ECO:0000313" key="3">
    <source>
        <dbReference type="Proteomes" id="UP000807025"/>
    </source>
</evidence>
<feature type="compositionally biased region" description="Basic and acidic residues" evidence="1">
    <location>
        <begin position="198"/>
        <end position="247"/>
    </location>
</feature>
<dbReference type="InterPro" id="IPR046357">
    <property type="entry name" value="PPIase_dom_sf"/>
</dbReference>
<dbReference type="Gene3D" id="3.10.50.40">
    <property type="match status" value="1"/>
</dbReference>
<dbReference type="OrthoDB" id="3082520at2759"/>
<dbReference type="AlphaFoldDB" id="A0A9P5ZYW7"/>